<keyword evidence="1" id="KW-0472">Membrane</keyword>
<dbReference type="RefSeq" id="WP_073237468.1">
    <property type="nucleotide sequence ID" value="NZ_FQUQ01000007.1"/>
</dbReference>
<dbReference type="InterPro" id="IPR012910">
    <property type="entry name" value="Plug_dom"/>
</dbReference>
<dbReference type="OrthoDB" id="9768177at2"/>
<dbReference type="Pfam" id="PF07715">
    <property type="entry name" value="Plug"/>
    <property type="match status" value="1"/>
</dbReference>
<dbReference type="NCBIfam" id="TIGR04056">
    <property type="entry name" value="OMP_RagA_SusC"/>
    <property type="match status" value="1"/>
</dbReference>
<evidence type="ECO:0000313" key="5">
    <source>
        <dbReference type="Proteomes" id="UP000184287"/>
    </source>
</evidence>
<reference evidence="5" key="1">
    <citation type="submission" date="2016-11" db="EMBL/GenBank/DDBJ databases">
        <authorList>
            <person name="Varghese N."/>
            <person name="Submissions S."/>
        </authorList>
    </citation>
    <scope>NUCLEOTIDE SEQUENCE [LARGE SCALE GENOMIC DNA]</scope>
    <source>
        <strain evidence="5">DSM 16990</strain>
    </source>
</reference>
<organism evidence="4 5">
    <name type="scientific">Pedobacter caeni</name>
    <dbReference type="NCBI Taxonomy" id="288992"/>
    <lineage>
        <taxon>Bacteria</taxon>
        <taxon>Pseudomonadati</taxon>
        <taxon>Bacteroidota</taxon>
        <taxon>Sphingobacteriia</taxon>
        <taxon>Sphingobacteriales</taxon>
        <taxon>Sphingobacteriaceae</taxon>
        <taxon>Pedobacter</taxon>
    </lineage>
</organism>
<evidence type="ECO:0000313" key="4">
    <source>
        <dbReference type="EMBL" id="SHG79318.1"/>
    </source>
</evidence>
<comment type="subcellular location">
    <subcellularLocation>
        <location evidence="1">Cell outer membrane</location>
        <topology evidence="1">Multi-pass membrane protein</topology>
    </subcellularLocation>
</comment>
<dbReference type="GO" id="GO:0009279">
    <property type="term" value="C:cell outer membrane"/>
    <property type="evidence" value="ECO:0007669"/>
    <property type="project" value="UniProtKB-SubCell"/>
</dbReference>
<dbReference type="EMBL" id="FQUQ01000007">
    <property type="protein sequence ID" value="SHG79318.1"/>
    <property type="molecule type" value="Genomic_DNA"/>
</dbReference>
<accession>A0A1M5MPU3</accession>
<feature type="chain" id="PRO_5012522343" evidence="2">
    <location>
        <begin position="21"/>
        <end position="1043"/>
    </location>
</feature>
<evidence type="ECO:0000259" key="3">
    <source>
        <dbReference type="Pfam" id="PF07715"/>
    </source>
</evidence>
<keyword evidence="5" id="KW-1185">Reference proteome</keyword>
<sequence length="1043" mass="113712">MKKLLQSLFILLCIAGSAMAQDRTITGTVTDQEDGRPLPGVTVRIKGAKGGTQTGGNGSYSLKVASSGTALEFSYLGYVSQTKTITSDVVNVSLAADSKSLTEVVVTGLGVATDKRKAAIAIESISSKNMLAVPSASIDKALIGKVAGAQISSTSGQPGQQASILLRGINTLGSTQPMILVDGMEVNASGSTNGSGTNMSSRLSDLDLSNVDRVEVIQGAAAATLYGAQGANGVIQIFTKRGVKNGETRITVNSRVNIDNVLKGKFELAKNHYFETDAEGYILNGDGKRMSMDANGGWDSPQGPADLSKALINKPYKEKTYDHFDQLFKSNVPTFNNTVNVSGGAGKFDYAVNLSNLKQKSIINGDLTRTNLGLNVGAELFKNFTMRSTTQLIYSNNTSGGITGQNNVNSGLGSALTSRAWWDLKFKDPLGNSVANPEGENSINPFYSFQFRNYGTKVTRIVQGIDLNYKFPKFVEVNYKYGIDTYKNEFQNNILYQLNNAFPESGLTPFDGQITLDRDRETLKNSLLSVYFKTDFQQDFNSSLPIQTSTQVSYDYRHRYRENVTTEGTGFPGFPPFTPGLANTKTYETSVNEFITFGYLINQRIDYGNLFGVSGGVRVDYSSAFGAGNKAFVFPRADAYVRFDDIIKSEKIYELKLRGAYGEAGTQPGEYDRQVTLNQGNIGSNGYLGTKIRSRNPNLKVERSQETEVGIDAGFMLGKNKWFERLKINTTYWNRKSTDVIRALDIAPSSGASELLDNLLSLKSSGFQIAIDADVYTSDNFSWQFGTRFGASKSLVDKISNGKDVTIGGSGSGQFVLREGESIGAFFGKTPLSSVDQLNPSGGRYIPEANAGNYVLVNGMVVDKTSKAVQFTSNQTNIGDPNPDFTVSFTNNFTIKKDLSVSFQLDWTHGNQIYNQTKQWLFRDLIAGEQDKAVTIGSETGAFANYYNSLYNTNNTNSYFVEDGSFVRLRDVTIAYNFGSLIKNKFIRSAQLSVSGRNLFTITDYTGTDPEAAANFNNPLNRGLDLHAFPNFRTFQVGLSLGF</sequence>
<gene>
    <name evidence="4" type="ORF">SAMN04488522_107272</name>
</gene>
<dbReference type="Proteomes" id="UP000184287">
    <property type="component" value="Unassembled WGS sequence"/>
</dbReference>
<dbReference type="InterPro" id="IPR023996">
    <property type="entry name" value="TonB-dep_OMP_SusC/RagA"/>
</dbReference>
<evidence type="ECO:0000256" key="1">
    <source>
        <dbReference type="PROSITE-ProRule" id="PRU01360"/>
    </source>
</evidence>
<dbReference type="AlphaFoldDB" id="A0A1M5MPU3"/>
<evidence type="ECO:0000256" key="2">
    <source>
        <dbReference type="SAM" id="SignalP"/>
    </source>
</evidence>
<name>A0A1M5MPU3_9SPHI</name>
<keyword evidence="1" id="KW-1134">Transmembrane beta strand</keyword>
<keyword evidence="1" id="KW-0813">Transport</keyword>
<keyword evidence="1" id="KW-0998">Cell outer membrane</keyword>
<comment type="similarity">
    <text evidence="1">Belongs to the TonB-dependent receptor family.</text>
</comment>
<keyword evidence="2" id="KW-0732">Signal</keyword>
<proteinExistence type="inferred from homology"/>
<keyword evidence="1" id="KW-0812">Transmembrane</keyword>
<dbReference type="STRING" id="288992.SAMN04488522_107272"/>
<dbReference type="InterPro" id="IPR039426">
    <property type="entry name" value="TonB-dep_rcpt-like"/>
</dbReference>
<dbReference type="Gene3D" id="2.60.40.1120">
    <property type="entry name" value="Carboxypeptidase-like, regulatory domain"/>
    <property type="match status" value="1"/>
</dbReference>
<feature type="domain" description="TonB-dependent receptor plug" evidence="3">
    <location>
        <begin position="114"/>
        <end position="234"/>
    </location>
</feature>
<dbReference type="InterPro" id="IPR008969">
    <property type="entry name" value="CarboxyPept-like_regulatory"/>
</dbReference>
<dbReference type="Pfam" id="PF13715">
    <property type="entry name" value="CarbopepD_reg_2"/>
    <property type="match status" value="1"/>
</dbReference>
<dbReference type="SUPFAM" id="SSF49464">
    <property type="entry name" value="Carboxypeptidase regulatory domain-like"/>
    <property type="match status" value="1"/>
</dbReference>
<feature type="signal peptide" evidence="2">
    <location>
        <begin position="1"/>
        <end position="20"/>
    </location>
</feature>
<dbReference type="SUPFAM" id="SSF56935">
    <property type="entry name" value="Porins"/>
    <property type="match status" value="1"/>
</dbReference>
<dbReference type="PROSITE" id="PS52016">
    <property type="entry name" value="TONB_DEPENDENT_REC_3"/>
    <property type="match status" value="1"/>
</dbReference>
<dbReference type="Gene3D" id="2.170.130.10">
    <property type="entry name" value="TonB-dependent receptor, plug domain"/>
    <property type="match status" value="1"/>
</dbReference>
<protein>
    <submittedName>
        <fullName evidence="4">TonB-linked outer membrane protein, SusC/RagA family</fullName>
    </submittedName>
</protein>
<dbReference type="InterPro" id="IPR037066">
    <property type="entry name" value="Plug_dom_sf"/>
</dbReference>